<dbReference type="Proteomes" id="UP001432995">
    <property type="component" value="Unassembled WGS sequence"/>
</dbReference>
<feature type="compositionally biased region" description="Low complexity" evidence="1">
    <location>
        <begin position="226"/>
        <end position="253"/>
    </location>
</feature>
<organism evidence="3 4">
    <name type="scientific">Methylobacterium brachiatum</name>
    <dbReference type="NCBI Taxonomy" id="269660"/>
    <lineage>
        <taxon>Bacteria</taxon>
        <taxon>Pseudomonadati</taxon>
        <taxon>Pseudomonadota</taxon>
        <taxon>Alphaproteobacteria</taxon>
        <taxon>Hyphomicrobiales</taxon>
        <taxon>Methylobacteriaceae</taxon>
        <taxon>Methylobacterium</taxon>
    </lineage>
</organism>
<keyword evidence="2" id="KW-0472">Membrane</keyword>
<keyword evidence="2" id="KW-1133">Transmembrane helix</keyword>
<gene>
    <name evidence="3" type="ORF">ABS770_09270</name>
</gene>
<name>A0ABV1R0S5_9HYPH</name>
<evidence type="ECO:0000313" key="3">
    <source>
        <dbReference type="EMBL" id="MER2288444.1"/>
    </source>
</evidence>
<evidence type="ECO:0000256" key="2">
    <source>
        <dbReference type="SAM" id="Phobius"/>
    </source>
</evidence>
<feature type="region of interest" description="Disordered" evidence="1">
    <location>
        <begin position="226"/>
        <end position="259"/>
    </location>
</feature>
<keyword evidence="2" id="KW-0812">Transmembrane</keyword>
<evidence type="ECO:0000256" key="1">
    <source>
        <dbReference type="SAM" id="MobiDB-lite"/>
    </source>
</evidence>
<keyword evidence="4" id="KW-1185">Reference proteome</keyword>
<accession>A0ABV1R0S5</accession>
<feature type="compositionally biased region" description="Basic and acidic residues" evidence="1">
    <location>
        <begin position="8"/>
        <end position="21"/>
    </location>
</feature>
<protein>
    <submittedName>
        <fullName evidence="3">Uncharacterized protein</fullName>
    </submittedName>
</protein>
<sequence>MNDLALDPSDRRPHRSPEPRPGRKPGLKLVLAGLVGASAIAGFGVAASTLMAGLAAPTPIKHAPMGRAADWPELKDGLPAVAGIAPAPPVAAKPAEPEKPALRMAALPEALAPAVTPTPASPVVPAPAKITPVAAAPPAKSVAVPEAPTKRIPTPTPVTPIATRQVVVPLPPARTAALQPPRASETVKARDVAVPPVAPAAKPVAATPAAAPPEKPARKAVAAHKPPAAAKAADAAKPGVKPGAAPATVAQAETADEETEVLGIKLPSLAPAGRKLRESVDALGDAVKKVF</sequence>
<evidence type="ECO:0000313" key="4">
    <source>
        <dbReference type="Proteomes" id="UP001432995"/>
    </source>
</evidence>
<dbReference type="EMBL" id="JBELQD010000007">
    <property type="protein sequence ID" value="MER2288444.1"/>
    <property type="molecule type" value="Genomic_DNA"/>
</dbReference>
<feature type="transmembrane region" description="Helical" evidence="2">
    <location>
        <begin position="29"/>
        <end position="55"/>
    </location>
</feature>
<dbReference type="RefSeq" id="WP_350378127.1">
    <property type="nucleotide sequence ID" value="NZ_JBELQD010000007.1"/>
</dbReference>
<comment type="caution">
    <text evidence="3">The sequence shown here is derived from an EMBL/GenBank/DDBJ whole genome shotgun (WGS) entry which is preliminary data.</text>
</comment>
<proteinExistence type="predicted"/>
<feature type="region of interest" description="Disordered" evidence="1">
    <location>
        <begin position="1"/>
        <end position="26"/>
    </location>
</feature>
<reference evidence="3" key="1">
    <citation type="submission" date="2024-06" db="EMBL/GenBank/DDBJ databases">
        <authorList>
            <person name="Campbell A.G."/>
        </authorList>
    </citation>
    <scope>NUCLEOTIDE SEQUENCE</scope>
    <source>
        <strain evidence="3">EM17</strain>
    </source>
</reference>